<accession>A0A835IVP0</accession>
<dbReference type="EMBL" id="JADFTS010000001">
    <property type="protein sequence ID" value="KAF9624544.1"/>
    <property type="molecule type" value="Genomic_DNA"/>
</dbReference>
<sequence length="118" mass="13970">MEREMKETKLSKAISDEIWIKILETGIDNSILKFKDICHFSECCKNLNKLSNKETLWSTLLTIDFPRDHNQDNDEVEDDSSESFATKKAVYMDRLKKYIKQEWADLRSEILKHERGLN</sequence>
<reference evidence="1 2" key="1">
    <citation type="submission" date="2020-10" db="EMBL/GenBank/DDBJ databases">
        <title>The Coptis chinensis genome and diversification of protoberbering-type alkaloids.</title>
        <authorList>
            <person name="Wang B."/>
            <person name="Shu S."/>
            <person name="Song C."/>
            <person name="Liu Y."/>
        </authorList>
    </citation>
    <scope>NUCLEOTIDE SEQUENCE [LARGE SCALE GENOMIC DNA]</scope>
    <source>
        <strain evidence="1">HL-2020</strain>
        <tissue evidence="1">Leaf</tissue>
    </source>
</reference>
<dbReference type="SUPFAM" id="SSF81383">
    <property type="entry name" value="F-box domain"/>
    <property type="match status" value="1"/>
</dbReference>
<name>A0A835IVP0_9MAGN</name>
<proteinExistence type="predicted"/>
<dbReference type="OrthoDB" id="1939488at2759"/>
<dbReference type="InterPro" id="IPR036047">
    <property type="entry name" value="F-box-like_dom_sf"/>
</dbReference>
<protein>
    <recommendedName>
        <fullName evidence="3">F-box domain-containing protein</fullName>
    </recommendedName>
</protein>
<evidence type="ECO:0008006" key="3">
    <source>
        <dbReference type="Google" id="ProtNLM"/>
    </source>
</evidence>
<dbReference type="AlphaFoldDB" id="A0A835IVP0"/>
<gene>
    <name evidence="1" type="ORF">IFM89_011718</name>
</gene>
<comment type="caution">
    <text evidence="1">The sequence shown here is derived from an EMBL/GenBank/DDBJ whole genome shotgun (WGS) entry which is preliminary data.</text>
</comment>
<keyword evidence="2" id="KW-1185">Reference proteome</keyword>
<evidence type="ECO:0000313" key="2">
    <source>
        <dbReference type="Proteomes" id="UP000631114"/>
    </source>
</evidence>
<dbReference type="Proteomes" id="UP000631114">
    <property type="component" value="Unassembled WGS sequence"/>
</dbReference>
<dbReference type="Gene3D" id="1.20.1280.50">
    <property type="match status" value="1"/>
</dbReference>
<organism evidence="1 2">
    <name type="scientific">Coptis chinensis</name>
    <dbReference type="NCBI Taxonomy" id="261450"/>
    <lineage>
        <taxon>Eukaryota</taxon>
        <taxon>Viridiplantae</taxon>
        <taxon>Streptophyta</taxon>
        <taxon>Embryophyta</taxon>
        <taxon>Tracheophyta</taxon>
        <taxon>Spermatophyta</taxon>
        <taxon>Magnoliopsida</taxon>
        <taxon>Ranunculales</taxon>
        <taxon>Ranunculaceae</taxon>
        <taxon>Coptidoideae</taxon>
        <taxon>Coptis</taxon>
    </lineage>
</organism>
<evidence type="ECO:0000313" key="1">
    <source>
        <dbReference type="EMBL" id="KAF9624544.1"/>
    </source>
</evidence>